<gene>
    <name evidence="11" type="ORF">U1T56_20050</name>
</gene>
<evidence type="ECO:0000313" key="12">
    <source>
        <dbReference type="Proteomes" id="UP001375743"/>
    </source>
</evidence>
<keyword evidence="7" id="KW-0520">NAD</keyword>
<dbReference type="Pfam" id="PF05222">
    <property type="entry name" value="AlaDh_PNT_N"/>
    <property type="match status" value="1"/>
</dbReference>
<dbReference type="SUPFAM" id="SSF51735">
    <property type="entry name" value="NAD(P)-binding Rossmann-fold domains"/>
    <property type="match status" value="1"/>
</dbReference>
<keyword evidence="11" id="KW-0560">Oxidoreductase</keyword>
<dbReference type="NCBIfam" id="NF006942">
    <property type="entry name" value="PRK09424.1"/>
    <property type="match status" value="1"/>
</dbReference>
<dbReference type="Gene3D" id="3.40.50.720">
    <property type="entry name" value="NAD(P)-binding Rossmann-like Domain"/>
    <property type="match status" value="2"/>
</dbReference>
<dbReference type="InterPro" id="IPR007698">
    <property type="entry name" value="AlaDH/PNT_NAD(H)-bd"/>
</dbReference>
<evidence type="ECO:0000259" key="9">
    <source>
        <dbReference type="SMART" id="SM01002"/>
    </source>
</evidence>
<dbReference type="InterPro" id="IPR008143">
    <property type="entry name" value="Ala_DH/PNT_CS2"/>
</dbReference>
<dbReference type="SMART" id="SM01002">
    <property type="entry name" value="AlaDh_PNT_C"/>
    <property type="match status" value="1"/>
</dbReference>
<name>A0ABU8XW96_9PROT</name>
<comment type="caution">
    <text evidence="11">The sequence shown here is derived from an EMBL/GenBank/DDBJ whole genome shotgun (WGS) entry which is preliminary data.</text>
</comment>
<keyword evidence="5" id="KW-0521">NADP</keyword>
<evidence type="ECO:0000256" key="5">
    <source>
        <dbReference type="ARBA" id="ARBA00022857"/>
    </source>
</evidence>
<organism evidence="11 12">
    <name type="scientific">Benzoatithermus flavus</name>
    <dbReference type="NCBI Taxonomy" id="3108223"/>
    <lineage>
        <taxon>Bacteria</taxon>
        <taxon>Pseudomonadati</taxon>
        <taxon>Pseudomonadota</taxon>
        <taxon>Alphaproteobacteria</taxon>
        <taxon>Geminicoccales</taxon>
        <taxon>Geminicoccaceae</taxon>
        <taxon>Benzoatithermus</taxon>
    </lineage>
</organism>
<dbReference type="InterPro" id="IPR007886">
    <property type="entry name" value="AlaDH/PNT_N"/>
</dbReference>
<dbReference type="PROSITE" id="PS00837">
    <property type="entry name" value="ALADH_PNT_2"/>
    <property type="match status" value="1"/>
</dbReference>
<comment type="catalytic activity">
    <reaction evidence="8">
        <text>NAD(+) + NADPH + H(+)(in) = NADH + NADP(+) + H(+)(out)</text>
        <dbReference type="Rhea" id="RHEA:47992"/>
        <dbReference type="ChEBI" id="CHEBI:15378"/>
        <dbReference type="ChEBI" id="CHEBI:57540"/>
        <dbReference type="ChEBI" id="CHEBI:57783"/>
        <dbReference type="ChEBI" id="CHEBI:57945"/>
        <dbReference type="ChEBI" id="CHEBI:58349"/>
        <dbReference type="EC" id="7.1.1.1"/>
    </reaction>
</comment>
<dbReference type="GO" id="GO:0016491">
    <property type="term" value="F:oxidoreductase activity"/>
    <property type="evidence" value="ECO:0007669"/>
    <property type="project" value="UniProtKB-KW"/>
</dbReference>
<evidence type="ECO:0000256" key="3">
    <source>
        <dbReference type="ARBA" id="ARBA00012943"/>
    </source>
</evidence>
<evidence type="ECO:0000256" key="2">
    <source>
        <dbReference type="ARBA" id="ARBA00005689"/>
    </source>
</evidence>
<evidence type="ECO:0000313" key="11">
    <source>
        <dbReference type="EMBL" id="MEK0085452.1"/>
    </source>
</evidence>
<accession>A0ABU8XW96</accession>
<evidence type="ECO:0000256" key="7">
    <source>
        <dbReference type="ARBA" id="ARBA00023027"/>
    </source>
</evidence>
<evidence type="ECO:0000259" key="10">
    <source>
        <dbReference type="SMART" id="SM01003"/>
    </source>
</evidence>
<dbReference type="CDD" id="cd05304">
    <property type="entry name" value="Rubrum_tdh"/>
    <property type="match status" value="1"/>
</dbReference>
<comment type="similarity">
    <text evidence="2">Belongs to the AlaDH/PNT family.</text>
</comment>
<sequence length="374" mass="39509">MKIGIPKERREGERRVAASPETIKRYKAIGLEPVVERGAGQGAAIPDDAFAAAGAILADTAAVWQSDIVLKVQRPIDEEMGFLRQGQILIGALDPYMNKDQVEAYARAGISAFAMELLPRTTRAQAMDVLSSQANLAGYKALVDAMAEYPRVLPMMMTAAGTVTPAKVFIVGAGVAGLQAIATAKRMGAVVTATDVRPAAKEEIESLGGKFVGFIPEGAATKGGYARPLTPEEQKKQQEIVAEHLRAQDIVVTTAQVPGRKAPRIITAAMVAGMKPGSILFDMAAESGGNIEGAEPGKTVETENGVKIIGAKNLVSRIAPAATVLYAKNLLNFLQLLIDPKTKELKVDTQDELIKGTLLTQSGSVVHDAFKPAA</sequence>
<feature type="domain" description="Alanine dehydrogenase/pyridine nucleotide transhydrogenase NAD(H)-binding" evidence="9">
    <location>
        <begin position="146"/>
        <end position="310"/>
    </location>
</feature>
<dbReference type="SMART" id="SM01003">
    <property type="entry name" value="AlaDh_PNT_N"/>
    <property type="match status" value="1"/>
</dbReference>
<dbReference type="SUPFAM" id="SSF52283">
    <property type="entry name" value="Formate/glycerate dehydrogenase catalytic domain-like"/>
    <property type="match status" value="1"/>
</dbReference>
<evidence type="ECO:0000256" key="8">
    <source>
        <dbReference type="ARBA" id="ARBA00048202"/>
    </source>
</evidence>
<evidence type="ECO:0000256" key="4">
    <source>
        <dbReference type="ARBA" id="ARBA00022741"/>
    </source>
</evidence>
<comment type="function">
    <text evidence="1">The transhydrogenation between NADH and NADP is coupled to respiration and ATP hydrolysis and functions as a proton pump across the membrane.</text>
</comment>
<dbReference type="PANTHER" id="PTHR10160">
    <property type="entry name" value="NAD(P) TRANSHYDROGENASE"/>
    <property type="match status" value="1"/>
</dbReference>
<keyword evidence="12" id="KW-1185">Reference proteome</keyword>
<keyword evidence="4" id="KW-0547">Nucleotide-binding</keyword>
<feature type="domain" description="Alanine dehydrogenase/pyridine nucleotide transhydrogenase N-terminal" evidence="10">
    <location>
        <begin position="4"/>
        <end position="137"/>
    </location>
</feature>
<keyword evidence="6" id="KW-1278">Translocase</keyword>
<dbReference type="EMBL" id="JBBLZC010000027">
    <property type="protein sequence ID" value="MEK0085452.1"/>
    <property type="molecule type" value="Genomic_DNA"/>
</dbReference>
<dbReference type="PANTHER" id="PTHR10160:SF19">
    <property type="entry name" value="PROTON-TRANSLOCATING NAD(P)(+) TRANSHYDROGENASE"/>
    <property type="match status" value="1"/>
</dbReference>
<proteinExistence type="inferred from homology"/>
<protein>
    <recommendedName>
        <fullName evidence="3">proton-translocating NAD(P)(+) transhydrogenase</fullName>
        <ecNumber evidence="3">7.1.1.1</ecNumber>
    </recommendedName>
</protein>
<dbReference type="Proteomes" id="UP001375743">
    <property type="component" value="Unassembled WGS sequence"/>
</dbReference>
<dbReference type="Pfam" id="PF01262">
    <property type="entry name" value="AlaDh_PNT_C"/>
    <property type="match status" value="1"/>
</dbReference>
<evidence type="ECO:0000256" key="1">
    <source>
        <dbReference type="ARBA" id="ARBA00003943"/>
    </source>
</evidence>
<dbReference type="EC" id="7.1.1.1" evidence="3"/>
<evidence type="ECO:0000256" key="6">
    <source>
        <dbReference type="ARBA" id="ARBA00022967"/>
    </source>
</evidence>
<dbReference type="InterPro" id="IPR036291">
    <property type="entry name" value="NAD(P)-bd_dom_sf"/>
</dbReference>
<dbReference type="RefSeq" id="WP_418161301.1">
    <property type="nucleotide sequence ID" value="NZ_JBBLZC010000027.1"/>
</dbReference>
<reference evidence="11 12" key="1">
    <citation type="submission" date="2024-01" db="EMBL/GenBank/DDBJ databases">
        <title>Multi-omics insights into the function and evolution of sodium benzoate biodegradation pathways in Benzoatithermus flavus gen. nov., sp. nov. from hot spring.</title>
        <authorList>
            <person name="Hu C.-J."/>
            <person name="Li W.-J."/>
        </authorList>
    </citation>
    <scope>NUCLEOTIDE SEQUENCE [LARGE SCALE GENOMIC DNA]</scope>
    <source>
        <strain evidence="11 12">SYSU G07066</strain>
    </source>
</reference>